<reference evidence="1" key="1">
    <citation type="submission" date="2023-03" db="EMBL/GenBank/DDBJ databases">
        <title>Complete genome of Cladonia borealis.</title>
        <authorList>
            <person name="Park H."/>
        </authorList>
    </citation>
    <scope>NUCLEOTIDE SEQUENCE</scope>
    <source>
        <strain evidence="1">ANT050790</strain>
    </source>
</reference>
<keyword evidence="2" id="KW-1185">Reference proteome</keyword>
<dbReference type="EMBL" id="JAFEKC020000013">
    <property type="protein sequence ID" value="KAK0511239.1"/>
    <property type="molecule type" value="Genomic_DNA"/>
</dbReference>
<sequence length="138" mass="16092">MAAACLVRCKDDDTTVHLSIAYPYGHISRSLKSYDHKKLQIVPEESLNEEKPEERRFVFCSLCRLQRRHPRKSKFAIQKRTETRGVAFRERVERSKNSFKKRVSASKDILSRLGKPIQERFVKTVTKSRPVWGGKKGM</sequence>
<comment type="caution">
    <text evidence="1">The sequence shown here is derived from an EMBL/GenBank/DDBJ whole genome shotgun (WGS) entry which is preliminary data.</text>
</comment>
<protein>
    <submittedName>
        <fullName evidence="1">Uncharacterized protein</fullName>
    </submittedName>
</protein>
<accession>A0AA39QZR9</accession>
<dbReference type="Proteomes" id="UP001166286">
    <property type="component" value="Unassembled WGS sequence"/>
</dbReference>
<organism evidence="1 2">
    <name type="scientific">Cladonia borealis</name>
    <dbReference type="NCBI Taxonomy" id="184061"/>
    <lineage>
        <taxon>Eukaryota</taxon>
        <taxon>Fungi</taxon>
        <taxon>Dikarya</taxon>
        <taxon>Ascomycota</taxon>
        <taxon>Pezizomycotina</taxon>
        <taxon>Lecanoromycetes</taxon>
        <taxon>OSLEUM clade</taxon>
        <taxon>Lecanoromycetidae</taxon>
        <taxon>Lecanorales</taxon>
        <taxon>Lecanorineae</taxon>
        <taxon>Cladoniaceae</taxon>
        <taxon>Cladonia</taxon>
    </lineage>
</organism>
<evidence type="ECO:0000313" key="1">
    <source>
        <dbReference type="EMBL" id="KAK0511239.1"/>
    </source>
</evidence>
<gene>
    <name evidence="1" type="ORF">JMJ35_005812</name>
</gene>
<dbReference type="AlphaFoldDB" id="A0AA39QZR9"/>
<proteinExistence type="predicted"/>
<name>A0AA39QZR9_9LECA</name>
<evidence type="ECO:0000313" key="2">
    <source>
        <dbReference type="Proteomes" id="UP001166286"/>
    </source>
</evidence>